<dbReference type="InterPro" id="IPR001633">
    <property type="entry name" value="EAL_dom"/>
</dbReference>
<dbReference type="Gene3D" id="3.20.20.450">
    <property type="entry name" value="EAL domain"/>
    <property type="match status" value="1"/>
</dbReference>
<proteinExistence type="predicted"/>
<organism evidence="6 7">
    <name type="scientific">Lucifera butyrica</name>
    <dbReference type="NCBI Taxonomy" id="1351585"/>
    <lineage>
        <taxon>Bacteria</taxon>
        <taxon>Bacillati</taxon>
        <taxon>Bacillota</taxon>
        <taxon>Negativicutes</taxon>
        <taxon>Veillonellales</taxon>
        <taxon>Veillonellaceae</taxon>
        <taxon>Lucifera</taxon>
    </lineage>
</organism>
<dbReference type="PROSITE" id="PS50113">
    <property type="entry name" value="PAC"/>
    <property type="match status" value="1"/>
</dbReference>
<dbReference type="PROSITE" id="PS50112">
    <property type="entry name" value="PAS"/>
    <property type="match status" value="1"/>
</dbReference>
<gene>
    <name evidence="6" type="ORF">LUCI_0615</name>
</gene>
<dbReference type="PANTHER" id="PTHR44757">
    <property type="entry name" value="DIGUANYLATE CYCLASE DGCP"/>
    <property type="match status" value="1"/>
</dbReference>
<dbReference type="EMBL" id="UPPP01000055">
    <property type="protein sequence ID" value="VBB05406.1"/>
    <property type="molecule type" value="Genomic_DNA"/>
</dbReference>
<dbReference type="NCBIfam" id="TIGR00229">
    <property type="entry name" value="sensory_box"/>
    <property type="match status" value="1"/>
</dbReference>
<dbReference type="InterPro" id="IPR029787">
    <property type="entry name" value="Nucleotide_cyclase"/>
</dbReference>
<dbReference type="AlphaFoldDB" id="A0A498QYY2"/>
<dbReference type="SUPFAM" id="SSF55785">
    <property type="entry name" value="PYP-like sensor domain (PAS domain)"/>
    <property type="match status" value="1"/>
</dbReference>
<dbReference type="SMART" id="SM00267">
    <property type="entry name" value="GGDEF"/>
    <property type="match status" value="1"/>
</dbReference>
<evidence type="ECO:0000259" key="2">
    <source>
        <dbReference type="PROSITE" id="PS50112"/>
    </source>
</evidence>
<evidence type="ECO:0000259" key="3">
    <source>
        <dbReference type="PROSITE" id="PS50113"/>
    </source>
</evidence>
<feature type="domain" description="PAS" evidence="2">
    <location>
        <begin position="55"/>
        <end position="103"/>
    </location>
</feature>
<dbReference type="SMART" id="SM00052">
    <property type="entry name" value="EAL"/>
    <property type="match status" value="1"/>
</dbReference>
<dbReference type="CDD" id="cd01948">
    <property type="entry name" value="EAL"/>
    <property type="match status" value="1"/>
</dbReference>
<dbReference type="Pfam" id="PF00990">
    <property type="entry name" value="GGDEF"/>
    <property type="match status" value="1"/>
</dbReference>
<feature type="domain" description="PAC" evidence="3">
    <location>
        <begin position="126"/>
        <end position="176"/>
    </location>
</feature>
<dbReference type="Gene3D" id="3.30.450.20">
    <property type="entry name" value="PAS domain"/>
    <property type="match status" value="1"/>
</dbReference>
<dbReference type="InterPro" id="IPR052155">
    <property type="entry name" value="Biofilm_reg_signaling"/>
</dbReference>
<evidence type="ECO:0000256" key="1">
    <source>
        <dbReference type="SAM" id="Coils"/>
    </source>
</evidence>
<dbReference type="SMART" id="SM00091">
    <property type="entry name" value="PAS"/>
    <property type="match status" value="1"/>
</dbReference>
<dbReference type="InterPro" id="IPR043128">
    <property type="entry name" value="Rev_trsase/Diguanyl_cyclase"/>
</dbReference>
<sequence length="603" mass="68410">MDNIDDFPKHKLVETELKQCQDHLEELVQERTRELNEMNRKLQSEIEAKQQAQAVLERYQILAENTRDIILFLTSQGKIVEANKAALYAYGYSREELMNMDIFQLREGQEALLAAGQLRRADAEGILFETRHRRKDGSLFPVQISSRGTVIQGERLIFSVIRDISDRKGMEERLRRAAMFDHLTNLPNRYYIEEYLNTKIADGMVSRQGALLFVDLDNFKVVNDCYGHGEGDRTLIHIVECLKQNLKPDDFLARIGGDEFAVFVPEADLETAQNMAKRLLTALEQKDFYPEESSFPVKITASIGLTLVDGAIKLEHLFSYAAAALHSAKEHGKNRLVMILNREDKKRVAQNSEILSLITDALNEGKFRVDLQPVCKAGAGIMHYEALVRMLGRQAEIISPATFIPIAEKYGLMAAVDRWVIIQVCEILKKQKELAIFVNLSGVSLGDDTLLEWIETTIKQGDVDPRRLGFEITESTAVKDLTKVERWISRLKLWGCRFALDDFGVGFSSFSYLQRLPIDFLKIDGSFIRNLDSNSTQRALVQAMNAVAHALGKETIAEFVENEAIWDILRRLQVDYGQGYFLGRPMPPQHYTGGPAFGLDGEK</sequence>
<dbReference type="OrthoDB" id="9798098at2"/>
<evidence type="ECO:0000313" key="7">
    <source>
        <dbReference type="Proteomes" id="UP000277811"/>
    </source>
</evidence>
<feature type="domain" description="EAL" evidence="4">
    <location>
        <begin position="351"/>
        <end position="599"/>
    </location>
</feature>
<feature type="domain" description="GGDEF" evidence="5">
    <location>
        <begin position="207"/>
        <end position="341"/>
    </location>
</feature>
<dbReference type="Proteomes" id="UP000277811">
    <property type="component" value="Unassembled WGS sequence"/>
</dbReference>
<dbReference type="CDD" id="cd01949">
    <property type="entry name" value="GGDEF"/>
    <property type="match status" value="1"/>
</dbReference>
<dbReference type="NCBIfam" id="TIGR00254">
    <property type="entry name" value="GGDEF"/>
    <property type="match status" value="1"/>
</dbReference>
<keyword evidence="1" id="KW-0175">Coiled coil</keyword>
<evidence type="ECO:0000259" key="5">
    <source>
        <dbReference type="PROSITE" id="PS50887"/>
    </source>
</evidence>
<feature type="coiled-coil region" evidence="1">
    <location>
        <begin position="10"/>
        <end position="55"/>
    </location>
</feature>
<evidence type="ECO:0000259" key="4">
    <source>
        <dbReference type="PROSITE" id="PS50883"/>
    </source>
</evidence>
<evidence type="ECO:0000313" key="6">
    <source>
        <dbReference type="EMBL" id="VBB05406.1"/>
    </source>
</evidence>
<dbReference type="Pfam" id="PF13426">
    <property type="entry name" value="PAS_9"/>
    <property type="match status" value="1"/>
</dbReference>
<dbReference type="InterPro" id="IPR035919">
    <property type="entry name" value="EAL_sf"/>
</dbReference>
<dbReference type="InterPro" id="IPR000014">
    <property type="entry name" value="PAS"/>
</dbReference>
<protein>
    <submittedName>
        <fullName evidence="6">Nucleotide cyclase</fullName>
    </submittedName>
</protein>
<dbReference type="RefSeq" id="WP_122626396.1">
    <property type="nucleotide sequence ID" value="NZ_UPPP01000055.1"/>
</dbReference>
<dbReference type="InterPro" id="IPR035965">
    <property type="entry name" value="PAS-like_dom_sf"/>
</dbReference>
<dbReference type="SUPFAM" id="SSF55073">
    <property type="entry name" value="Nucleotide cyclase"/>
    <property type="match status" value="1"/>
</dbReference>
<dbReference type="CDD" id="cd00130">
    <property type="entry name" value="PAS"/>
    <property type="match status" value="1"/>
</dbReference>
<accession>A0A498QYY2</accession>
<name>A0A498QYY2_9FIRM</name>
<keyword evidence="7" id="KW-1185">Reference proteome</keyword>
<dbReference type="InterPro" id="IPR000700">
    <property type="entry name" value="PAS-assoc_C"/>
</dbReference>
<dbReference type="Pfam" id="PF00563">
    <property type="entry name" value="EAL"/>
    <property type="match status" value="1"/>
</dbReference>
<dbReference type="PANTHER" id="PTHR44757:SF2">
    <property type="entry name" value="BIOFILM ARCHITECTURE MAINTENANCE PROTEIN MBAA"/>
    <property type="match status" value="1"/>
</dbReference>
<dbReference type="PROSITE" id="PS50887">
    <property type="entry name" value="GGDEF"/>
    <property type="match status" value="1"/>
</dbReference>
<dbReference type="InterPro" id="IPR000160">
    <property type="entry name" value="GGDEF_dom"/>
</dbReference>
<dbReference type="Gene3D" id="3.30.70.270">
    <property type="match status" value="1"/>
</dbReference>
<dbReference type="PROSITE" id="PS50883">
    <property type="entry name" value="EAL"/>
    <property type="match status" value="1"/>
</dbReference>
<reference evidence="6 7" key="1">
    <citation type="submission" date="2018-06" db="EMBL/GenBank/DDBJ databases">
        <authorList>
            <person name="Strepis N."/>
        </authorList>
    </citation>
    <scope>NUCLEOTIDE SEQUENCE [LARGE SCALE GENOMIC DNA]</scope>
    <source>
        <strain evidence="6">LUCI</strain>
    </source>
</reference>
<dbReference type="SUPFAM" id="SSF141868">
    <property type="entry name" value="EAL domain-like"/>
    <property type="match status" value="1"/>
</dbReference>